<evidence type="ECO:0000313" key="2">
    <source>
        <dbReference type="Proteomes" id="UP001177021"/>
    </source>
</evidence>
<accession>A0ACB0LG07</accession>
<reference evidence="1" key="1">
    <citation type="submission" date="2023-10" db="EMBL/GenBank/DDBJ databases">
        <authorList>
            <person name="Rodriguez Cubillos JULIANA M."/>
            <person name="De Vega J."/>
        </authorList>
    </citation>
    <scope>NUCLEOTIDE SEQUENCE</scope>
</reference>
<dbReference type="Proteomes" id="UP001177021">
    <property type="component" value="Unassembled WGS sequence"/>
</dbReference>
<organism evidence="1 2">
    <name type="scientific">Trifolium pratense</name>
    <name type="common">Red clover</name>
    <dbReference type="NCBI Taxonomy" id="57577"/>
    <lineage>
        <taxon>Eukaryota</taxon>
        <taxon>Viridiplantae</taxon>
        <taxon>Streptophyta</taxon>
        <taxon>Embryophyta</taxon>
        <taxon>Tracheophyta</taxon>
        <taxon>Spermatophyta</taxon>
        <taxon>Magnoliopsida</taxon>
        <taxon>eudicotyledons</taxon>
        <taxon>Gunneridae</taxon>
        <taxon>Pentapetalae</taxon>
        <taxon>rosids</taxon>
        <taxon>fabids</taxon>
        <taxon>Fabales</taxon>
        <taxon>Fabaceae</taxon>
        <taxon>Papilionoideae</taxon>
        <taxon>50 kb inversion clade</taxon>
        <taxon>NPAAA clade</taxon>
        <taxon>Hologalegina</taxon>
        <taxon>IRL clade</taxon>
        <taxon>Trifolieae</taxon>
        <taxon>Trifolium</taxon>
    </lineage>
</organism>
<dbReference type="EMBL" id="CASHSV030000513">
    <property type="protein sequence ID" value="CAJ2667525.1"/>
    <property type="molecule type" value="Genomic_DNA"/>
</dbReference>
<comment type="caution">
    <text evidence="1">The sequence shown here is derived from an EMBL/GenBank/DDBJ whole genome shotgun (WGS) entry which is preliminary data.</text>
</comment>
<protein>
    <submittedName>
        <fullName evidence="1">Uncharacterized protein</fullName>
    </submittedName>
</protein>
<gene>
    <name evidence="1" type="ORF">MILVUS5_LOCUS32115</name>
</gene>
<evidence type="ECO:0000313" key="1">
    <source>
        <dbReference type="EMBL" id="CAJ2667525.1"/>
    </source>
</evidence>
<proteinExistence type="predicted"/>
<name>A0ACB0LG07_TRIPR</name>
<keyword evidence="2" id="KW-1185">Reference proteome</keyword>
<sequence length="301" mass="34195">MTQNNKKELGNMESIKRKPRRKVPWWNPLDFFETKKPATTELVPSNEKDDDSDYNFYDVSDSNSDDDEDETPLSSWCYVNDDSARFVKVVKTRKGYAPAVENVNHDDSDGDDNYEDCLVRSQLQTQAPQQFRMPDMESVMEKQDQGAIAGVAQPKEEEEEEEEEEEDEDGDEDEEEEGEEEEDETGVEPRDIDLVMTQAGVSKIEAVKALTNSKGDIVLAIMEYEPVESTRRPDPDAYPAGFYQNAWDVVGSSMCDFIKKAWKDPKLLEEVNLTEAENTIAWLPAQLRDNIKAVAPPSSDN</sequence>